<sequence>MTIPKLLERVFLLEQYDEFLPEDVLTLRIESSCMSYMGLSIQKDISVEIKFLKDANVTKKDGANPSGTFMANQLERDSNELFIVIIGV</sequence>
<dbReference type="EMBL" id="BMAU01021013">
    <property type="protein sequence ID" value="GFX86659.1"/>
    <property type="molecule type" value="Genomic_DNA"/>
</dbReference>
<name>A0A8X6R5W4_TRICX</name>
<protein>
    <submittedName>
        <fullName evidence="1">Uncharacterized protein</fullName>
    </submittedName>
</protein>
<evidence type="ECO:0000313" key="2">
    <source>
        <dbReference type="Proteomes" id="UP000887159"/>
    </source>
</evidence>
<dbReference type="Proteomes" id="UP000887159">
    <property type="component" value="Unassembled WGS sequence"/>
</dbReference>
<dbReference type="AlphaFoldDB" id="A0A8X6R5W4"/>
<keyword evidence="2" id="KW-1185">Reference proteome</keyword>
<accession>A0A8X6R5W4</accession>
<gene>
    <name evidence="1" type="ORF">TNCV_1408581</name>
</gene>
<organism evidence="1 2">
    <name type="scientific">Trichonephila clavipes</name>
    <name type="common">Golden silk orbweaver</name>
    <name type="synonym">Nephila clavipes</name>
    <dbReference type="NCBI Taxonomy" id="2585209"/>
    <lineage>
        <taxon>Eukaryota</taxon>
        <taxon>Metazoa</taxon>
        <taxon>Ecdysozoa</taxon>
        <taxon>Arthropoda</taxon>
        <taxon>Chelicerata</taxon>
        <taxon>Arachnida</taxon>
        <taxon>Araneae</taxon>
        <taxon>Araneomorphae</taxon>
        <taxon>Entelegynae</taxon>
        <taxon>Araneoidea</taxon>
        <taxon>Nephilidae</taxon>
        <taxon>Trichonephila</taxon>
    </lineage>
</organism>
<reference evidence="1" key="1">
    <citation type="submission" date="2020-08" db="EMBL/GenBank/DDBJ databases">
        <title>Multicomponent nature underlies the extraordinary mechanical properties of spider dragline silk.</title>
        <authorList>
            <person name="Kono N."/>
            <person name="Nakamura H."/>
            <person name="Mori M."/>
            <person name="Yoshida Y."/>
            <person name="Ohtoshi R."/>
            <person name="Malay A.D."/>
            <person name="Moran D.A.P."/>
            <person name="Tomita M."/>
            <person name="Numata K."/>
            <person name="Arakawa K."/>
        </authorList>
    </citation>
    <scope>NUCLEOTIDE SEQUENCE</scope>
</reference>
<proteinExistence type="predicted"/>
<comment type="caution">
    <text evidence="1">The sequence shown here is derived from an EMBL/GenBank/DDBJ whole genome shotgun (WGS) entry which is preliminary data.</text>
</comment>
<evidence type="ECO:0000313" key="1">
    <source>
        <dbReference type="EMBL" id="GFX86659.1"/>
    </source>
</evidence>